<dbReference type="AlphaFoldDB" id="A0AAV4JU52"/>
<keyword evidence="1" id="KW-1015">Disulfide bond</keyword>
<organism evidence="3 4">
    <name type="scientific">Elysia marginata</name>
    <dbReference type="NCBI Taxonomy" id="1093978"/>
    <lineage>
        <taxon>Eukaryota</taxon>
        <taxon>Metazoa</taxon>
        <taxon>Spiralia</taxon>
        <taxon>Lophotrochozoa</taxon>
        <taxon>Mollusca</taxon>
        <taxon>Gastropoda</taxon>
        <taxon>Heterobranchia</taxon>
        <taxon>Euthyneura</taxon>
        <taxon>Panpulmonata</taxon>
        <taxon>Sacoglossa</taxon>
        <taxon>Placobranchoidea</taxon>
        <taxon>Plakobranchidae</taxon>
        <taxon>Elysia</taxon>
    </lineage>
</organism>
<feature type="domain" description="SMB" evidence="2">
    <location>
        <begin position="113"/>
        <end position="156"/>
    </location>
</feature>
<comment type="caution">
    <text evidence="3">The sequence shown here is derived from an EMBL/GenBank/DDBJ whole genome shotgun (WGS) entry which is preliminary data.</text>
</comment>
<dbReference type="PROSITE" id="PS50958">
    <property type="entry name" value="SMB_2"/>
    <property type="match status" value="1"/>
</dbReference>
<dbReference type="EMBL" id="BMAT01007015">
    <property type="protein sequence ID" value="GFS24111.1"/>
    <property type="molecule type" value="Genomic_DNA"/>
</dbReference>
<evidence type="ECO:0000259" key="2">
    <source>
        <dbReference type="PROSITE" id="PS50958"/>
    </source>
</evidence>
<name>A0AAV4JU52_9GAST</name>
<proteinExistence type="predicted"/>
<gene>
    <name evidence="3" type="ORF">ElyMa_003407000</name>
</gene>
<protein>
    <recommendedName>
        <fullName evidence="2">SMB domain-containing protein</fullName>
    </recommendedName>
</protein>
<dbReference type="SUPFAM" id="SSF90188">
    <property type="entry name" value="Somatomedin B domain"/>
    <property type="match status" value="1"/>
</dbReference>
<dbReference type="InterPro" id="IPR036024">
    <property type="entry name" value="Somatomedin_B-like_dom_sf"/>
</dbReference>
<evidence type="ECO:0000313" key="4">
    <source>
        <dbReference type="Proteomes" id="UP000762676"/>
    </source>
</evidence>
<accession>A0AAV4JU52</accession>
<reference evidence="3 4" key="1">
    <citation type="journal article" date="2021" name="Elife">
        <title>Chloroplast acquisition without the gene transfer in kleptoplastic sea slugs, Plakobranchus ocellatus.</title>
        <authorList>
            <person name="Maeda T."/>
            <person name="Takahashi S."/>
            <person name="Yoshida T."/>
            <person name="Shimamura S."/>
            <person name="Takaki Y."/>
            <person name="Nagai Y."/>
            <person name="Toyoda A."/>
            <person name="Suzuki Y."/>
            <person name="Arimoto A."/>
            <person name="Ishii H."/>
            <person name="Satoh N."/>
            <person name="Nishiyama T."/>
            <person name="Hasebe M."/>
            <person name="Maruyama T."/>
            <person name="Minagawa J."/>
            <person name="Obokata J."/>
            <person name="Shigenobu S."/>
        </authorList>
    </citation>
    <scope>NUCLEOTIDE SEQUENCE [LARGE SCALE GENOMIC DNA]</scope>
</reference>
<sequence>MSRLCGKRKHPTLLERLFWRWVFFSTFLFSEFLKCEPVITFKPPYGSFPIDNDSDFSQLLDAISTADYHTSSLSTGRPNGSVLQSSIPPVELLGRGSNILTGTSSSERASESSPISCYGRCGDRKSFPCSCTDICIVNGNCCHDMKTQCRSLFESGWSRFKHLLKAEVECSSMTSSFMIMSCPSASSSREDESLELESTTTGGIEVVAQPNFSKVVASQNNEKSSLLSNAFFSLVLNSPVTDATTGLVYRNRSVSRCNGVQDINIQPWLVQVRIDLTTGDINDLGSLNDMVSTEIIVYIPPDSLKSTSLGSHCIRGSKRHCQKNLLTDRPSLESMCLNGSITYYTNKEQGFFDNIHCLVCNVGSENYSSPVTYYIPRLKTFRFSLLASTTSSGHLTLRPGSGLFFVSWATVECSVSAEEQGSDKCNKSKCGEKFEERPDGECRTIKKLVFAIGGGECSFIRSKETESKLLSLLKCYLKTFENAELDAETVKFAAVFDERMNRSLVQMSGFVYVPNFNRDPFTTEHFLRELQILIYDANFCCDPQPLVPVCANSVCRLGDIEVPSLKTTDLSKHLFGVNNPIKNSKTAANSTLIVCGNLVGERSFDIEPILLCLQEPIHMSQIHFFQRASNVSCFEGKVGKHVFHEKQNLRCNGCHRNLTGVWFAFALFLKLIIAT</sequence>
<dbReference type="InterPro" id="IPR001212">
    <property type="entry name" value="Somatomedin_B_dom"/>
</dbReference>
<evidence type="ECO:0000256" key="1">
    <source>
        <dbReference type="ARBA" id="ARBA00023157"/>
    </source>
</evidence>
<evidence type="ECO:0000313" key="3">
    <source>
        <dbReference type="EMBL" id="GFS24111.1"/>
    </source>
</evidence>
<keyword evidence="4" id="KW-1185">Reference proteome</keyword>
<dbReference type="Proteomes" id="UP000762676">
    <property type="component" value="Unassembled WGS sequence"/>
</dbReference>